<comment type="caution">
    <text evidence="11">The sequence shown here is derived from an EMBL/GenBank/DDBJ whole genome shotgun (WGS) entry which is preliminary data.</text>
</comment>
<comment type="catalytic activity">
    <reaction evidence="1 8">
        <text>Release of an N-terminal amino acid, Xaa-|-Yaa-, in which Xaa is preferably Leu, but may be other amino acids including Pro although not Arg or Lys, and Yaa may be Pro. Amino acid amides and methyl esters are also readily hydrolyzed, but rates on arylamides are exceedingly low.</text>
        <dbReference type="EC" id="3.4.11.1"/>
    </reaction>
</comment>
<feature type="compositionally biased region" description="Low complexity" evidence="9">
    <location>
        <begin position="165"/>
        <end position="200"/>
    </location>
</feature>
<feature type="binding site" evidence="8">
    <location>
        <position position="332"/>
    </location>
    <ligand>
        <name>Mn(2+)</name>
        <dbReference type="ChEBI" id="CHEBI:29035"/>
        <label>2</label>
    </ligand>
</feature>
<dbReference type="GO" id="GO:0030145">
    <property type="term" value="F:manganese ion binding"/>
    <property type="evidence" value="ECO:0007669"/>
    <property type="project" value="UniProtKB-UniRule"/>
</dbReference>
<dbReference type="PROSITE" id="PS00631">
    <property type="entry name" value="CYTOSOL_AP"/>
    <property type="match status" value="1"/>
</dbReference>
<keyword evidence="8" id="KW-0963">Cytoplasm</keyword>
<gene>
    <name evidence="8" type="primary">pepA</name>
    <name evidence="11" type="ORF">CJ204_06135</name>
</gene>
<evidence type="ECO:0000256" key="5">
    <source>
        <dbReference type="ARBA" id="ARBA00022670"/>
    </source>
</evidence>
<evidence type="ECO:0000256" key="6">
    <source>
        <dbReference type="ARBA" id="ARBA00022801"/>
    </source>
</evidence>
<evidence type="ECO:0000256" key="4">
    <source>
        <dbReference type="ARBA" id="ARBA00022438"/>
    </source>
</evidence>
<evidence type="ECO:0000259" key="10">
    <source>
        <dbReference type="PROSITE" id="PS00631"/>
    </source>
</evidence>
<dbReference type="SUPFAM" id="SSF52949">
    <property type="entry name" value="Macro domain-like"/>
    <property type="match status" value="1"/>
</dbReference>
<dbReference type="InterPro" id="IPR043472">
    <property type="entry name" value="Macro_dom-like"/>
</dbReference>
<dbReference type="InterPro" id="IPR011356">
    <property type="entry name" value="Leucine_aapep/pepB"/>
</dbReference>
<evidence type="ECO:0000256" key="7">
    <source>
        <dbReference type="ARBA" id="ARBA00049972"/>
    </source>
</evidence>
<evidence type="ECO:0000256" key="2">
    <source>
        <dbReference type="ARBA" id="ARBA00000967"/>
    </source>
</evidence>
<feature type="binding site" evidence="8">
    <location>
        <position position="327"/>
    </location>
    <ligand>
        <name>Mn(2+)</name>
        <dbReference type="ChEBI" id="CHEBI:29035"/>
        <label>2</label>
    </ligand>
</feature>
<dbReference type="PANTHER" id="PTHR11963">
    <property type="entry name" value="LEUCINE AMINOPEPTIDASE-RELATED"/>
    <property type="match status" value="1"/>
</dbReference>
<dbReference type="InterPro" id="IPR000819">
    <property type="entry name" value="Peptidase_M17_C"/>
</dbReference>
<dbReference type="CDD" id="cd00433">
    <property type="entry name" value="Peptidase_M17"/>
    <property type="match status" value="1"/>
</dbReference>
<dbReference type="Gene3D" id="3.40.220.10">
    <property type="entry name" value="Leucine Aminopeptidase, subunit E, domain 1"/>
    <property type="match status" value="1"/>
</dbReference>
<dbReference type="Gene3D" id="3.40.630.10">
    <property type="entry name" value="Zn peptidases"/>
    <property type="match status" value="1"/>
</dbReference>
<protein>
    <recommendedName>
        <fullName evidence="8">Probable cytosol aminopeptidase</fullName>
        <ecNumber evidence="8">3.4.11.1</ecNumber>
    </recommendedName>
    <alternativeName>
        <fullName evidence="8">Leucine aminopeptidase</fullName>
        <shortName evidence="8">LAP</shortName>
        <ecNumber evidence="8">3.4.11.10</ecNumber>
    </alternativeName>
    <alternativeName>
        <fullName evidence="8">Leucyl aminopeptidase</fullName>
    </alternativeName>
</protein>
<proteinExistence type="inferred from homology"/>
<dbReference type="GO" id="GO:0005737">
    <property type="term" value="C:cytoplasm"/>
    <property type="evidence" value="ECO:0007669"/>
    <property type="project" value="UniProtKB-SubCell"/>
</dbReference>
<comment type="catalytic activity">
    <reaction evidence="2 8">
        <text>Release of an N-terminal amino acid, preferentially leucine, but not glutamic or aspartic acids.</text>
        <dbReference type="EC" id="3.4.11.10"/>
    </reaction>
</comment>
<reference evidence="11 12" key="1">
    <citation type="submission" date="2017-09" db="EMBL/GenBank/DDBJ databases">
        <title>Bacterial strain isolated from the female urinary microbiota.</title>
        <authorList>
            <person name="Thomas-White K."/>
            <person name="Kumar N."/>
            <person name="Forster S."/>
            <person name="Putonti C."/>
            <person name="Lawley T."/>
            <person name="Wolfe A.J."/>
        </authorList>
    </citation>
    <scope>NUCLEOTIDE SEQUENCE [LARGE SCALE GENOMIC DNA]</scope>
    <source>
        <strain evidence="11 12">UMB0908</strain>
    </source>
</reference>
<evidence type="ECO:0000256" key="9">
    <source>
        <dbReference type="SAM" id="MobiDB-lite"/>
    </source>
</evidence>
<dbReference type="EMBL" id="PNHF01000012">
    <property type="protein sequence ID" value="PMC62292.1"/>
    <property type="molecule type" value="Genomic_DNA"/>
</dbReference>
<dbReference type="Pfam" id="PF02789">
    <property type="entry name" value="Peptidase_M17_N"/>
    <property type="match status" value="1"/>
</dbReference>
<dbReference type="SUPFAM" id="SSF53187">
    <property type="entry name" value="Zn-dependent exopeptidases"/>
    <property type="match status" value="1"/>
</dbReference>
<dbReference type="GO" id="GO:0070006">
    <property type="term" value="F:metalloaminopeptidase activity"/>
    <property type="evidence" value="ECO:0007669"/>
    <property type="project" value="InterPro"/>
</dbReference>
<dbReference type="InterPro" id="IPR008283">
    <property type="entry name" value="Peptidase_M17_N"/>
</dbReference>
<comment type="cofactor">
    <cofactor evidence="8">
        <name>Mn(2+)</name>
        <dbReference type="ChEBI" id="CHEBI:29035"/>
    </cofactor>
    <text evidence="8">Binds 2 manganese ions per subunit.</text>
</comment>
<feature type="active site" evidence="8">
    <location>
        <position position="413"/>
    </location>
</feature>
<keyword evidence="6 8" id="KW-0378">Hydrolase</keyword>
<dbReference type="Proteomes" id="UP000235363">
    <property type="component" value="Unassembled WGS sequence"/>
</dbReference>
<dbReference type="NCBIfam" id="NF002073">
    <property type="entry name" value="PRK00913.1-2"/>
    <property type="match status" value="1"/>
</dbReference>
<organism evidence="11 12">
    <name type="scientific">Corynebacterium xerosis</name>
    <dbReference type="NCBI Taxonomy" id="1725"/>
    <lineage>
        <taxon>Bacteria</taxon>
        <taxon>Bacillati</taxon>
        <taxon>Actinomycetota</taxon>
        <taxon>Actinomycetes</taxon>
        <taxon>Mycobacteriales</taxon>
        <taxon>Corynebacteriaceae</taxon>
        <taxon>Corynebacterium</taxon>
    </lineage>
</organism>
<feature type="binding site" evidence="8">
    <location>
        <position position="411"/>
    </location>
    <ligand>
        <name>Mn(2+)</name>
        <dbReference type="ChEBI" id="CHEBI:29035"/>
        <label>1</label>
    </ligand>
</feature>
<evidence type="ECO:0000256" key="8">
    <source>
        <dbReference type="HAMAP-Rule" id="MF_00181"/>
    </source>
</evidence>
<feature type="binding site" evidence="8">
    <location>
        <position position="350"/>
    </location>
    <ligand>
        <name>Mn(2+)</name>
        <dbReference type="ChEBI" id="CHEBI:29035"/>
        <label>2</label>
    </ligand>
</feature>
<comment type="function">
    <text evidence="7 8">Presumably involved in the processing and regular turnover of intracellular proteins. Catalyzes the removal of unsubstituted N-terminal amino acids from various peptides.</text>
</comment>
<feature type="domain" description="Cytosol aminopeptidase" evidence="10">
    <location>
        <begin position="407"/>
        <end position="414"/>
    </location>
</feature>
<keyword evidence="8" id="KW-0464">Manganese</keyword>
<accession>A0A2N6SZ03</accession>
<comment type="subcellular location">
    <subcellularLocation>
        <location evidence="8">Cytoplasm</location>
    </subcellularLocation>
</comment>
<comment type="similarity">
    <text evidence="3 8">Belongs to the peptidase M17 family.</text>
</comment>
<dbReference type="InterPro" id="IPR023042">
    <property type="entry name" value="Peptidase_M17_leu_NH2_pept"/>
</dbReference>
<dbReference type="PRINTS" id="PR00481">
    <property type="entry name" value="LAMNOPPTDASE"/>
</dbReference>
<feature type="binding site" evidence="8">
    <location>
        <position position="409"/>
    </location>
    <ligand>
        <name>Mn(2+)</name>
        <dbReference type="ChEBI" id="CHEBI:29035"/>
        <label>1</label>
    </ligand>
</feature>
<feature type="binding site" evidence="8">
    <location>
        <position position="332"/>
    </location>
    <ligand>
        <name>Mn(2+)</name>
        <dbReference type="ChEBI" id="CHEBI:29035"/>
        <label>1</label>
    </ligand>
</feature>
<keyword evidence="4 8" id="KW-0031">Aminopeptidase</keyword>
<dbReference type="PANTHER" id="PTHR11963:SF23">
    <property type="entry name" value="CYTOSOL AMINOPEPTIDASE"/>
    <property type="match status" value="1"/>
</dbReference>
<dbReference type="GO" id="GO:0006508">
    <property type="term" value="P:proteolysis"/>
    <property type="evidence" value="ECO:0007669"/>
    <property type="project" value="UniProtKB-KW"/>
</dbReference>
<dbReference type="RefSeq" id="WP_102212713.1">
    <property type="nucleotide sequence ID" value="NZ_PNHF01000012.1"/>
</dbReference>
<dbReference type="AlphaFoldDB" id="A0A2N6SZ03"/>
<keyword evidence="5 8" id="KW-0645">Protease</keyword>
<dbReference type="EC" id="3.4.11.1" evidence="8"/>
<name>A0A2N6SZ03_9CORY</name>
<keyword evidence="8" id="KW-0479">Metal-binding</keyword>
<dbReference type="EC" id="3.4.11.10" evidence="8"/>
<feature type="binding site" evidence="8">
    <location>
        <position position="411"/>
    </location>
    <ligand>
        <name>Mn(2+)</name>
        <dbReference type="ChEBI" id="CHEBI:29035"/>
        <label>2</label>
    </ligand>
</feature>
<evidence type="ECO:0000313" key="11">
    <source>
        <dbReference type="EMBL" id="PMC62292.1"/>
    </source>
</evidence>
<sequence>MTDSRTNGFATPNSTVLGQLLPATGNRVDVVADGDAAVADLGADCLLVALLDGDDLELVASSALGDKAAEVLTLLEAVGASAKLETVTRIPAPEGTGVATIAAVGLGDGDPDSETIRRASGAAARALGSVGHVVSALGELDAAAAAEGFGMGAYSYDGLKKKGAADAGAGSSESKAGANPNDADSNGADSNDGGSNGTDSNGDEANGARTLTVLGATEEDAARAAAVIDAVATARDFVNTASSHLYPEVFADAAAKLGESAGVEVEVLDDEALAADGFGGLTAVGGGSARGPRLVRMTWAGGSGDGKAGNTAAADGGATPKVALVGKGVTFDTGGISLKPGANMENMISDMGGAAAVIATVVLAARLGLPVPVTATIPMAENMPGGRAYRPGDVITQYGGTTVEILNTDAEGRLILADALVRACEDEPTHLIDTATLTGAQLIALGGRTPGVLGTDEFRDRVSELSREVGEGGWSMPIPEELAEGLKSPVADLRNVSNSREGGMSVAAAYLREFVGEDVEWVHIDVAGPAFNTNAPWGYTPKRATGVPVRTMFAALEDLAGE</sequence>
<feature type="region of interest" description="Disordered" evidence="9">
    <location>
        <begin position="165"/>
        <end position="206"/>
    </location>
</feature>
<evidence type="ECO:0000256" key="1">
    <source>
        <dbReference type="ARBA" id="ARBA00000135"/>
    </source>
</evidence>
<evidence type="ECO:0000313" key="12">
    <source>
        <dbReference type="Proteomes" id="UP000235363"/>
    </source>
</evidence>
<evidence type="ECO:0000256" key="3">
    <source>
        <dbReference type="ARBA" id="ARBA00009528"/>
    </source>
</evidence>
<dbReference type="HAMAP" id="MF_00181">
    <property type="entry name" value="Cytosol_peptidase_M17"/>
    <property type="match status" value="1"/>
</dbReference>
<dbReference type="Pfam" id="PF00883">
    <property type="entry name" value="Peptidase_M17"/>
    <property type="match status" value="1"/>
</dbReference>
<feature type="active site" evidence="8">
    <location>
        <position position="339"/>
    </location>
</feature>